<accession>A0A2U3ANT3</accession>
<evidence type="ECO:0000259" key="8">
    <source>
        <dbReference type="Pfam" id="PF00746"/>
    </source>
</evidence>
<evidence type="ECO:0000313" key="10">
    <source>
        <dbReference type="Proteomes" id="UP000245938"/>
    </source>
</evidence>
<reference evidence="9 10" key="1">
    <citation type="submission" date="2018-05" db="EMBL/GenBank/DDBJ databases">
        <title>Kurthia sibirica genome sequence.</title>
        <authorList>
            <person name="Maclea K.S."/>
            <person name="Goen A.E."/>
        </authorList>
    </citation>
    <scope>NUCLEOTIDE SEQUENCE [LARGE SCALE GENOMIC DNA]</scope>
    <source>
        <strain evidence="9 10">ATCC 49154</strain>
    </source>
</reference>
<keyword evidence="2" id="KW-0134">Cell wall</keyword>
<dbReference type="NCBIfam" id="TIGR01167">
    <property type="entry name" value="LPXTG_anchor"/>
    <property type="match status" value="1"/>
</dbReference>
<evidence type="ECO:0000256" key="3">
    <source>
        <dbReference type="ARBA" id="ARBA00022525"/>
    </source>
</evidence>
<evidence type="ECO:0000313" key="9">
    <source>
        <dbReference type="EMBL" id="PWI26176.1"/>
    </source>
</evidence>
<proteinExistence type="predicted"/>
<evidence type="ECO:0000256" key="4">
    <source>
        <dbReference type="ARBA" id="ARBA00022729"/>
    </source>
</evidence>
<feature type="transmembrane region" description="Helical" evidence="7">
    <location>
        <begin position="26"/>
        <end position="43"/>
    </location>
</feature>
<dbReference type="Proteomes" id="UP000245938">
    <property type="component" value="Unassembled WGS sequence"/>
</dbReference>
<evidence type="ECO:0000256" key="5">
    <source>
        <dbReference type="ARBA" id="ARBA00023088"/>
    </source>
</evidence>
<evidence type="ECO:0000256" key="7">
    <source>
        <dbReference type="SAM" id="Phobius"/>
    </source>
</evidence>
<keyword evidence="7" id="KW-1133">Transmembrane helix</keyword>
<keyword evidence="4" id="KW-0732">Signal</keyword>
<keyword evidence="7" id="KW-0812">Transmembrane</keyword>
<sequence>MNSGSSDLPRNTKVDGSLPQTGMSTYFSNLGLLLILIASYFILTRRRKERAN</sequence>
<gene>
    <name evidence="9" type="ORF">DEX24_04425</name>
</gene>
<protein>
    <recommendedName>
        <fullName evidence="8">Gram-positive cocci surface proteins LPxTG domain-containing protein</fullName>
    </recommendedName>
</protein>
<dbReference type="AlphaFoldDB" id="A0A2U3ANT3"/>
<keyword evidence="7" id="KW-0472">Membrane</keyword>
<keyword evidence="10" id="KW-1185">Reference proteome</keyword>
<organism evidence="9 10">
    <name type="scientific">Kurthia sibirica</name>
    <dbReference type="NCBI Taxonomy" id="202750"/>
    <lineage>
        <taxon>Bacteria</taxon>
        <taxon>Bacillati</taxon>
        <taxon>Bacillota</taxon>
        <taxon>Bacilli</taxon>
        <taxon>Bacillales</taxon>
        <taxon>Caryophanaceae</taxon>
        <taxon>Kurthia</taxon>
    </lineage>
</organism>
<dbReference type="InterPro" id="IPR019931">
    <property type="entry name" value="LPXTG_anchor"/>
</dbReference>
<evidence type="ECO:0000256" key="6">
    <source>
        <dbReference type="SAM" id="MobiDB-lite"/>
    </source>
</evidence>
<evidence type="ECO:0000256" key="1">
    <source>
        <dbReference type="ARBA" id="ARBA00004168"/>
    </source>
</evidence>
<keyword evidence="3" id="KW-0964">Secreted</keyword>
<evidence type="ECO:0000256" key="2">
    <source>
        <dbReference type="ARBA" id="ARBA00022512"/>
    </source>
</evidence>
<feature type="region of interest" description="Disordered" evidence="6">
    <location>
        <begin position="1"/>
        <end position="20"/>
    </location>
</feature>
<keyword evidence="5" id="KW-0572">Peptidoglycan-anchor</keyword>
<feature type="domain" description="Gram-positive cocci surface proteins LPxTG" evidence="8">
    <location>
        <begin position="12"/>
        <end position="49"/>
    </location>
</feature>
<dbReference type="EMBL" id="QFVR01000004">
    <property type="protein sequence ID" value="PWI26176.1"/>
    <property type="molecule type" value="Genomic_DNA"/>
</dbReference>
<comment type="subcellular location">
    <subcellularLocation>
        <location evidence="1">Secreted</location>
        <location evidence="1">Cell wall</location>
        <topology evidence="1">Peptidoglycan-anchor</topology>
    </subcellularLocation>
</comment>
<comment type="caution">
    <text evidence="9">The sequence shown here is derived from an EMBL/GenBank/DDBJ whole genome shotgun (WGS) entry which is preliminary data.</text>
</comment>
<dbReference type="Pfam" id="PF00746">
    <property type="entry name" value="Gram_pos_anchor"/>
    <property type="match status" value="1"/>
</dbReference>
<name>A0A2U3ANT3_9BACL</name>